<dbReference type="Gene3D" id="3.40.50.300">
    <property type="entry name" value="P-loop containing nucleotide triphosphate hydrolases"/>
    <property type="match status" value="1"/>
</dbReference>
<evidence type="ECO:0000313" key="2">
    <source>
        <dbReference type="EMBL" id="CAD9553247.1"/>
    </source>
</evidence>
<organism evidence="2">
    <name type="scientific">Cyanoptyche gloeocystis</name>
    <dbReference type="NCBI Taxonomy" id="77922"/>
    <lineage>
        <taxon>Eukaryota</taxon>
        <taxon>Glaucocystophyceae</taxon>
        <taxon>Glaucocystophyceae incertae sedis</taxon>
        <taxon>Cyanoptyche</taxon>
    </lineage>
</organism>
<dbReference type="SUPFAM" id="SSF52540">
    <property type="entry name" value="P-loop containing nucleoside triphosphate hydrolases"/>
    <property type="match status" value="1"/>
</dbReference>
<protein>
    <submittedName>
        <fullName evidence="2">Uncharacterized protein</fullName>
    </submittedName>
</protein>
<dbReference type="SMART" id="SM00174">
    <property type="entry name" value="RHO"/>
    <property type="match status" value="1"/>
</dbReference>
<keyword evidence="1" id="KW-0547">Nucleotide-binding</keyword>
<dbReference type="SMART" id="SM00175">
    <property type="entry name" value="RAB"/>
    <property type="match status" value="1"/>
</dbReference>
<dbReference type="PRINTS" id="PR00449">
    <property type="entry name" value="RASTRNSFRMNG"/>
</dbReference>
<name>A0A7S2NPI8_9EUKA</name>
<dbReference type="InterPro" id="IPR027417">
    <property type="entry name" value="P-loop_NTPase"/>
</dbReference>
<proteinExistence type="predicted"/>
<dbReference type="GO" id="GO:0005525">
    <property type="term" value="F:GTP binding"/>
    <property type="evidence" value="ECO:0007669"/>
    <property type="project" value="InterPro"/>
</dbReference>
<dbReference type="SMART" id="SM00173">
    <property type="entry name" value="RAS"/>
    <property type="match status" value="1"/>
</dbReference>
<dbReference type="Pfam" id="PF00071">
    <property type="entry name" value="Ras"/>
    <property type="match status" value="1"/>
</dbReference>
<dbReference type="SMART" id="SM00176">
    <property type="entry name" value="RAN"/>
    <property type="match status" value="1"/>
</dbReference>
<dbReference type="InterPro" id="IPR005225">
    <property type="entry name" value="Small_GTP-bd"/>
</dbReference>
<evidence type="ECO:0000256" key="1">
    <source>
        <dbReference type="ARBA" id="ARBA00022741"/>
    </source>
</evidence>
<reference evidence="2" key="1">
    <citation type="submission" date="2021-01" db="EMBL/GenBank/DDBJ databases">
        <authorList>
            <person name="Corre E."/>
            <person name="Pelletier E."/>
            <person name="Niang G."/>
            <person name="Scheremetjew M."/>
            <person name="Finn R."/>
            <person name="Kale V."/>
            <person name="Holt S."/>
            <person name="Cochrane G."/>
            <person name="Meng A."/>
            <person name="Brown T."/>
            <person name="Cohen L."/>
        </authorList>
    </citation>
    <scope>NUCLEOTIDE SEQUENCE</scope>
    <source>
        <strain evidence="2">SAG4.97</strain>
    </source>
</reference>
<dbReference type="PROSITE" id="PS51419">
    <property type="entry name" value="RAB"/>
    <property type="match status" value="1"/>
</dbReference>
<sequence length="170" mass="19519">MDNYQPQQLSTYALTLFRYNTTVNGRNVAVDFWDTAGQERFNSLHPSYYYKAHACVMVFDVTRKVSYKNLEKWYSELQEYCKGIPTFVCANKIDLDYNVTKKSFAFASKRNLPFYFVSASDGTNVVKVFNEAINMGLSYKDSPPDDFYQEVLSLLSEKSNGGGQEVSDFD</sequence>
<dbReference type="FunFam" id="3.40.50.300:FF:001447">
    <property type="entry name" value="Ras-related protein Rab-1B"/>
    <property type="match status" value="1"/>
</dbReference>
<dbReference type="NCBIfam" id="TIGR00231">
    <property type="entry name" value="small_GTP"/>
    <property type="match status" value="1"/>
</dbReference>
<accession>A0A7S2NPI8</accession>
<gene>
    <name evidence="2" type="ORF">CGLO1086_LOCUS1099</name>
</gene>
<dbReference type="AlphaFoldDB" id="A0A7S2NPI8"/>
<dbReference type="PANTHER" id="PTHR47978">
    <property type="match status" value="1"/>
</dbReference>
<dbReference type="EMBL" id="HBGX01002540">
    <property type="protein sequence ID" value="CAD9553247.1"/>
    <property type="molecule type" value="Transcribed_RNA"/>
</dbReference>
<dbReference type="GO" id="GO:0003924">
    <property type="term" value="F:GTPase activity"/>
    <property type="evidence" value="ECO:0007669"/>
    <property type="project" value="InterPro"/>
</dbReference>
<dbReference type="InterPro" id="IPR001806">
    <property type="entry name" value="Small_GTPase"/>
</dbReference>